<dbReference type="Proteomes" id="UP000053477">
    <property type="component" value="Unassembled WGS sequence"/>
</dbReference>
<evidence type="ECO:0000313" key="1">
    <source>
        <dbReference type="EMBL" id="KLO14085.1"/>
    </source>
</evidence>
<protein>
    <submittedName>
        <fullName evidence="1">Uncharacterized protein</fullName>
    </submittedName>
</protein>
<dbReference type="InParanoid" id="A0A0H2RQ37"/>
<dbReference type="AlphaFoldDB" id="A0A0H2RQ37"/>
<name>A0A0H2RQ37_9AGAM</name>
<sequence length="71" mass="8027">MRAILDSEPSSIVIRRLSNLITRQLEDCINQTVAIQTRAVFFSLPTEILSSVLEFAIRLSSICSHLRRIAI</sequence>
<accession>A0A0H2RQ37</accession>
<organism evidence="1 2">
    <name type="scientific">Schizopora paradoxa</name>
    <dbReference type="NCBI Taxonomy" id="27342"/>
    <lineage>
        <taxon>Eukaryota</taxon>
        <taxon>Fungi</taxon>
        <taxon>Dikarya</taxon>
        <taxon>Basidiomycota</taxon>
        <taxon>Agaricomycotina</taxon>
        <taxon>Agaricomycetes</taxon>
        <taxon>Hymenochaetales</taxon>
        <taxon>Schizoporaceae</taxon>
        <taxon>Schizopora</taxon>
    </lineage>
</organism>
<reference evidence="1 2" key="1">
    <citation type="submission" date="2015-04" db="EMBL/GenBank/DDBJ databases">
        <title>Complete genome sequence of Schizopora paradoxa KUC8140, a cosmopolitan wood degrader in East Asia.</title>
        <authorList>
            <consortium name="DOE Joint Genome Institute"/>
            <person name="Min B."/>
            <person name="Park H."/>
            <person name="Jang Y."/>
            <person name="Kim J.-J."/>
            <person name="Kim K.H."/>
            <person name="Pangilinan J."/>
            <person name="Lipzen A."/>
            <person name="Riley R."/>
            <person name="Grigoriev I.V."/>
            <person name="Spatafora J.W."/>
            <person name="Choi I.-G."/>
        </authorList>
    </citation>
    <scope>NUCLEOTIDE SEQUENCE [LARGE SCALE GENOMIC DNA]</scope>
    <source>
        <strain evidence="1 2">KUC8140</strain>
    </source>
</reference>
<evidence type="ECO:0000313" key="2">
    <source>
        <dbReference type="Proteomes" id="UP000053477"/>
    </source>
</evidence>
<gene>
    <name evidence="1" type="ORF">SCHPADRAFT_332600</name>
</gene>
<proteinExistence type="predicted"/>
<keyword evidence="2" id="KW-1185">Reference proteome</keyword>
<dbReference type="EMBL" id="KQ085949">
    <property type="protein sequence ID" value="KLO14085.1"/>
    <property type="molecule type" value="Genomic_DNA"/>
</dbReference>